<dbReference type="Pfam" id="PF12102">
    <property type="entry name" value="MrcB_N"/>
    <property type="match status" value="1"/>
</dbReference>
<feature type="domain" description="ATPase dynein-related AAA" evidence="1">
    <location>
        <begin position="514"/>
        <end position="665"/>
    </location>
</feature>
<protein>
    <submittedName>
        <fullName evidence="3">DUF3578 domain-containing protein</fullName>
    </submittedName>
</protein>
<evidence type="ECO:0000259" key="1">
    <source>
        <dbReference type="Pfam" id="PF07728"/>
    </source>
</evidence>
<dbReference type="Pfam" id="PF07728">
    <property type="entry name" value="AAA_5"/>
    <property type="match status" value="1"/>
</dbReference>
<accession>A0ABZ2MNV7</accession>
<dbReference type="Gene3D" id="3.30.920.90">
    <property type="match status" value="1"/>
</dbReference>
<name>A0ABZ2MNV7_9BACI</name>
<dbReference type="InterPro" id="IPR011704">
    <property type="entry name" value="ATPase_dyneun-rel_AAA"/>
</dbReference>
<organism evidence="3 4">
    <name type="scientific">Metabacillus rhizosphaerae</name>
    <dbReference type="NCBI Taxonomy" id="3117747"/>
    <lineage>
        <taxon>Bacteria</taxon>
        <taxon>Bacillati</taxon>
        <taxon>Bacillota</taxon>
        <taxon>Bacilli</taxon>
        <taxon>Bacillales</taxon>
        <taxon>Bacillaceae</taxon>
        <taxon>Metabacillus</taxon>
    </lineage>
</organism>
<evidence type="ECO:0000313" key="4">
    <source>
        <dbReference type="Proteomes" id="UP001368328"/>
    </source>
</evidence>
<evidence type="ECO:0000313" key="3">
    <source>
        <dbReference type="EMBL" id="WXB87021.1"/>
    </source>
</evidence>
<gene>
    <name evidence="3" type="ORF">WCV66_17435</name>
</gene>
<keyword evidence="4" id="KW-1185">Reference proteome</keyword>
<dbReference type="Gene3D" id="3.40.50.300">
    <property type="entry name" value="P-loop containing nucleotide triphosphate hydrolases"/>
    <property type="match status" value="1"/>
</dbReference>
<feature type="domain" description="Type IV methyl-directed restriction enzyme EcoKMcrB subunit DNA-binding" evidence="2">
    <location>
        <begin position="286"/>
        <end position="458"/>
    </location>
</feature>
<reference evidence="3 4" key="1">
    <citation type="submission" date="2024-02" db="EMBL/GenBank/DDBJ databases">
        <title>Seven novel Bacillus-like species.</title>
        <authorList>
            <person name="Liu G."/>
        </authorList>
    </citation>
    <scope>NUCLEOTIDE SEQUENCE [LARGE SCALE GENOMIC DNA]</scope>
    <source>
        <strain evidence="3 4">FJAT-53654</strain>
    </source>
</reference>
<sequence length="839" mass="96589">MLIKLLKEFSIQKPIINTLSTNKTNWIKKVDEKGIYVETESSKEKFNKGEKADSTEFLSNDFINQGWVEFTIARTASSVDFIKTQRRTSFLMAFFSNLPFVEQTQKENRTAIKLKEFTTDQLPEASLDQTLAFLDEIIENGINPIDITKIYNEDKLKRLKSRARQGLKLLGILNESYQINNSILEDYKYSPDKKNFLREQTLKHEYFNLILELLKIVSTLSKNEKLSCLIEVGMLIVRNSRGENLMVESVAEYRTRNILQWLEQIGLVDKEWNVIVEQSFRLSLLKVMNEYLAAKNGPFAKNELGDIVRNAIPSLIGNFYFLDSNQYTIKGSVGQGNWASVPWIAVMNNKVTTSTQRGYYIVYLFSEDMRSLYLTIAQGVTETSKEEMENINKKIRESIHMNDRVIKGNDLQLGQSSKAKEYERSTAAYIPYSIDDFPSEDLLLNDLEDMIGYYEEFIHKNDHQTELVKDPKGPYYSIDEIINHIDTYISSKGFYYAKEEIINLFLSLKTKPFVIISGISGTGKTKIVQWFAESVGATEQNGQFELIPVSPDWNDGSDLLGYVDIKGDFKKGPLTKVLMSAEENPSRPYFVLLDEMNLARVEYYFSDILSVMESRRWENGKIVTSELISEDVAKKQIILSPNVFIIGTVNMDETTHPFSKKVLDRANTIEFNEVNLGYLSFLKDLQESEQFELSNEQLAGTYLHLKDVYQASPSIIEKATILLVELNELLKPIGAQIGYRVRDEICFYLAYNEQGNLFSFEQAFDRCVLQKILPRISGSDYRVQNVLDGLYTFCTNKVYSDEMERLDELSIAAYPKSTRKIIEMRRRLTDDGFTSFWTA</sequence>
<dbReference type="RefSeq" id="WP_338786293.1">
    <property type="nucleotide sequence ID" value="NZ_CP147403.1"/>
</dbReference>
<dbReference type="InterPro" id="IPR021961">
    <property type="entry name" value="McrB_DNA-bd"/>
</dbReference>
<dbReference type="InterPro" id="IPR027417">
    <property type="entry name" value="P-loop_NTPase"/>
</dbReference>
<evidence type="ECO:0000259" key="2">
    <source>
        <dbReference type="Pfam" id="PF12102"/>
    </source>
</evidence>
<dbReference type="EMBL" id="CP147403">
    <property type="protein sequence ID" value="WXB87021.1"/>
    <property type="molecule type" value="Genomic_DNA"/>
</dbReference>
<dbReference type="Proteomes" id="UP001368328">
    <property type="component" value="Chromosome"/>
</dbReference>
<dbReference type="SUPFAM" id="SSF52540">
    <property type="entry name" value="P-loop containing nucleoside triphosphate hydrolases"/>
    <property type="match status" value="1"/>
</dbReference>
<proteinExistence type="predicted"/>